<feature type="domain" description="Gfo/Idh/MocA-like oxidoreductase N-terminal" evidence="4">
    <location>
        <begin position="17"/>
        <end position="134"/>
    </location>
</feature>
<feature type="domain" description="GFO/IDH/MocA-like oxidoreductase" evidence="5">
    <location>
        <begin position="146"/>
        <end position="261"/>
    </location>
</feature>
<dbReference type="AlphaFoldDB" id="A0A934X619"/>
<dbReference type="InterPro" id="IPR000683">
    <property type="entry name" value="Gfo/Idh/MocA-like_OxRdtase_N"/>
</dbReference>
<evidence type="ECO:0000256" key="3">
    <source>
        <dbReference type="ARBA" id="ARBA00023027"/>
    </source>
</evidence>
<organism evidence="6 7">
    <name type="scientific">Candidatus Phosphoribacter hodrii</name>
    <dbReference type="NCBI Taxonomy" id="2953743"/>
    <lineage>
        <taxon>Bacteria</taxon>
        <taxon>Bacillati</taxon>
        <taxon>Actinomycetota</taxon>
        <taxon>Actinomycetes</taxon>
        <taxon>Micrococcales</taxon>
        <taxon>Dermatophilaceae</taxon>
        <taxon>Candidatus Phosphoribacter</taxon>
    </lineage>
</organism>
<dbReference type="InterPro" id="IPR050984">
    <property type="entry name" value="Gfo/Idh/MocA_domain"/>
</dbReference>
<evidence type="ECO:0000313" key="7">
    <source>
        <dbReference type="Proteomes" id="UP000718281"/>
    </source>
</evidence>
<dbReference type="Proteomes" id="UP000718281">
    <property type="component" value="Unassembled WGS sequence"/>
</dbReference>
<evidence type="ECO:0000256" key="2">
    <source>
        <dbReference type="ARBA" id="ARBA00023002"/>
    </source>
</evidence>
<name>A0A934X619_9MICO</name>
<evidence type="ECO:0000259" key="4">
    <source>
        <dbReference type="Pfam" id="PF01408"/>
    </source>
</evidence>
<dbReference type="PANTHER" id="PTHR22604">
    <property type="entry name" value="OXIDOREDUCTASES"/>
    <property type="match status" value="1"/>
</dbReference>
<dbReference type="Gene3D" id="3.40.50.720">
    <property type="entry name" value="NAD(P)-binding Rossmann-like Domain"/>
    <property type="match status" value="1"/>
</dbReference>
<sequence length="350" mass="36986">MTLPAPRTPDPQQAPPLRWGLLGAGWIADKFVTSLRAHTTQIPYAVWAPRPLAAAAFAQAHGIPHVHSSVADLLAAPDVDVVYVAGPHHTHHELTLAAIAAGKPVVVEKPLALNAAQAREIAAAASAAGVFVMEALWSVCLPKFDVVRQVLDAGVLGRIHTVTADIGEYFDRDHRILRRDLAGGPVLDLGTYPVAFATWILGAPSEVRALAQPDPSGVLSQTAAILRYDEGDHAGALALVHASLATATPTTGEISGELGTLSLDPPFYQPGGVTLRLRDGRAARYDEPRIAHEGLYFEAVEAARCIGEGLIESPLRPVADSIAMLAVMDEVRRQTGDVFDMEAGGIPDPA</sequence>
<evidence type="ECO:0000313" key="6">
    <source>
        <dbReference type="EMBL" id="MBK6301437.1"/>
    </source>
</evidence>
<protein>
    <submittedName>
        <fullName evidence="6">Gfo/Idh/MocA family oxidoreductase</fullName>
    </submittedName>
</protein>
<dbReference type="Gene3D" id="3.30.360.10">
    <property type="entry name" value="Dihydrodipicolinate Reductase, domain 2"/>
    <property type="match status" value="1"/>
</dbReference>
<proteinExistence type="inferred from homology"/>
<dbReference type="InterPro" id="IPR036291">
    <property type="entry name" value="NAD(P)-bd_dom_sf"/>
</dbReference>
<evidence type="ECO:0000259" key="5">
    <source>
        <dbReference type="Pfam" id="PF22725"/>
    </source>
</evidence>
<dbReference type="PANTHER" id="PTHR22604:SF105">
    <property type="entry name" value="TRANS-1,2-DIHYDROBENZENE-1,2-DIOL DEHYDROGENASE"/>
    <property type="match status" value="1"/>
</dbReference>
<dbReference type="GO" id="GO:0016491">
    <property type="term" value="F:oxidoreductase activity"/>
    <property type="evidence" value="ECO:0007669"/>
    <property type="project" value="UniProtKB-KW"/>
</dbReference>
<accession>A0A934X619</accession>
<dbReference type="SUPFAM" id="SSF55347">
    <property type="entry name" value="Glyceraldehyde-3-phosphate dehydrogenase-like, C-terminal domain"/>
    <property type="match status" value="1"/>
</dbReference>
<keyword evidence="2" id="KW-0560">Oxidoreductase</keyword>
<reference evidence="6 7" key="1">
    <citation type="submission" date="2020-10" db="EMBL/GenBank/DDBJ databases">
        <title>Connecting structure to function with the recovery of over 1000 high-quality activated sludge metagenome-assembled genomes encoding full-length rRNA genes using long-read sequencing.</title>
        <authorList>
            <person name="Singleton C.M."/>
            <person name="Petriglieri F."/>
            <person name="Kristensen J.M."/>
            <person name="Kirkegaard R.H."/>
            <person name="Michaelsen T.Y."/>
            <person name="Andersen M.H."/>
            <person name="Karst S.M."/>
            <person name="Dueholm M.S."/>
            <person name="Nielsen P.H."/>
            <person name="Albertsen M."/>
        </authorList>
    </citation>
    <scope>NUCLEOTIDE SEQUENCE [LARGE SCALE GENOMIC DNA]</scope>
    <source>
        <strain evidence="6">AalE_18-Q3-R2-46_BAT3C.188</strain>
    </source>
</reference>
<dbReference type="GO" id="GO:0000166">
    <property type="term" value="F:nucleotide binding"/>
    <property type="evidence" value="ECO:0007669"/>
    <property type="project" value="InterPro"/>
</dbReference>
<dbReference type="SUPFAM" id="SSF51735">
    <property type="entry name" value="NAD(P)-binding Rossmann-fold domains"/>
    <property type="match status" value="1"/>
</dbReference>
<comment type="similarity">
    <text evidence="1">Belongs to the Gfo/Idh/MocA family.</text>
</comment>
<dbReference type="InterPro" id="IPR055170">
    <property type="entry name" value="GFO_IDH_MocA-like_dom"/>
</dbReference>
<gene>
    <name evidence="6" type="ORF">IPF40_10485</name>
</gene>
<evidence type="ECO:0000256" key="1">
    <source>
        <dbReference type="ARBA" id="ARBA00010928"/>
    </source>
</evidence>
<dbReference type="Pfam" id="PF22725">
    <property type="entry name" value="GFO_IDH_MocA_C3"/>
    <property type="match status" value="1"/>
</dbReference>
<dbReference type="Pfam" id="PF01408">
    <property type="entry name" value="GFO_IDH_MocA"/>
    <property type="match status" value="1"/>
</dbReference>
<keyword evidence="3" id="KW-0520">NAD</keyword>
<dbReference type="EMBL" id="JADIXZ010000004">
    <property type="protein sequence ID" value="MBK6301437.1"/>
    <property type="molecule type" value="Genomic_DNA"/>
</dbReference>
<comment type="caution">
    <text evidence="6">The sequence shown here is derived from an EMBL/GenBank/DDBJ whole genome shotgun (WGS) entry which is preliminary data.</text>
</comment>